<organism evidence="6 7">
    <name type="scientific">Dietzia cinnamea</name>
    <dbReference type="NCBI Taxonomy" id="321318"/>
    <lineage>
        <taxon>Bacteria</taxon>
        <taxon>Bacillati</taxon>
        <taxon>Actinomycetota</taxon>
        <taxon>Actinomycetes</taxon>
        <taxon>Mycobacteriales</taxon>
        <taxon>Dietziaceae</taxon>
        <taxon>Dietzia</taxon>
    </lineage>
</organism>
<dbReference type="CDD" id="cd01143">
    <property type="entry name" value="YvrC"/>
    <property type="match status" value="1"/>
</dbReference>
<dbReference type="PANTHER" id="PTHR30535">
    <property type="entry name" value="VITAMIN B12-BINDING PROTEIN"/>
    <property type="match status" value="1"/>
</dbReference>
<dbReference type="SUPFAM" id="SSF53807">
    <property type="entry name" value="Helical backbone' metal receptor"/>
    <property type="match status" value="1"/>
</dbReference>
<evidence type="ECO:0000256" key="3">
    <source>
        <dbReference type="SAM" id="SignalP"/>
    </source>
</evidence>
<comment type="caution">
    <text evidence="6">The sequence shown here is derived from an EMBL/GenBank/DDBJ whole genome shotgun (WGS) entry which is preliminary data.</text>
</comment>
<dbReference type="EMBL" id="SMCX01000003">
    <property type="protein sequence ID" value="TCW25872.1"/>
    <property type="molecule type" value="Genomic_DNA"/>
</dbReference>
<dbReference type="PROSITE" id="PS51257">
    <property type="entry name" value="PROKAR_LIPOPROTEIN"/>
    <property type="match status" value="1"/>
</dbReference>
<evidence type="ECO:0000256" key="1">
    <source>
        <dbReference type="ARBA" id="ARBA00008814"/>
    </source>
</evidence>
<evidence type="ECO:0000313" key="5">
    <source>
        <dbReference type="EMBL" id="MEX6463774.1"/>
    </source>
</evidence>
<feature type="signal peptide" evidence="3">
    <location>
        <begin position="1"/>
        <end position="23"/>
    </location>
</feature>
<sequence length="304" mass="32128">MPHPRARSLLIAPLAALALVATACSGSNGEDSAPADQTGAAADEPQAIVSLSPTTTEMLYAVGAGDQVVAVDERSDFPEDAPVTDLSGYTPNLEAILGYAPDLVVLTDDNADVVAGLERSGVEVLQLPAAQTLDDTYTQLEQVGAATGNIGEAAELVSRMQGEIDEIVASVPERETPLTYFHELDDTYYTVTDATYVGEIYSVLGLTSIATGDDTYPQLSEELILEADPDLIFLADGQCCGVTAETVAQRPGWDGLTAVREDRVHVVDEDLASRWGPRIVDFMREVAAIVAQIPADQPAPQPTP</sequence>
<evidence type="ECO:0000313" key="8">
    <source>
        <dbReference type="Proteomes" id="UP001560293"/>
    </source>
</evidence>
<feature type="chain" id="PRO_5039410059" evidence="3">
    <location>
        <begin position="24"/>
        <end position="304"/>
    </location>
</feature>
<dbReference type="PANTHER" id="PTHR30535:SF34">
    <property type="entry name" value="MOLYBDATE-BINDING PROTEIN MOLA"/>
    <property type="match status" value="1"/>
</dbReference>
<reference evidence="6 7" key="1">
    <citation type="submission" date="2019-03" db="EMBL/GenBank/DDBJ databases">
        <title>Root nodule microbial communities of legume samples collected from USA, Mexico and Botswana.</title>
        <authorList>
            <person name="Hirsch A."/>
        </authorList>
    </citation>
    <scope>NUCLEOTIDE SEQUENCE [LARGE SCALE GENOMIC DNA]</scope>
    <source>
        <strain evidence="6 7">55</strain>
    </source>
</reference>
<reference evidence="5" key="3">
    <citation type="submission" date="2024-07" db="EMBL/GenBank/DDBJ databases">
        <authorList>
            <person name="Wildschutte H."/>
        </authorList>
    </citation>
    <scope>NUCLEOTIDE SEQUENCE</scope>
    <source>
        <strain evidence="5">N60</strain>
    </source>
</reference>
<dbReference type="AlphaFoldDB" id="A0A4R3ZY69"/>
<dbReference type="Gene3D" id="3.40.50.1980">
    <property type="entry name" value="Nitrogenase molybdenum iron protein domain"/>
    <property type="match status" value="2"/>
</dbReference>
<accession>A0A4R3ZY69</accession>
<evidence type="ECO:0000256" key="2">
    <source>
        <dbReference type="ARBA" id="ARBA00022729"/>
    </source>
</evidence>
<dbReference type="InterPro" id="IPR054828">
    <property type="entry name" value="Vit_B12_bind_prot"/>
</dbReference>
<protein>
    <submittedName>
        <fullName evidence="5">ABC transporter substrate-binding protein</fullName>
    </submittedName>
    <submittedName>
        <fullName evidence="6">Iron complex transport system substrate-binding protein</fullName>
    </submittedName>
</protein>
<dbReference type="EMBL" id="JBFTEZ010000002">
    <property type="protein sequence ID" value="MEX6463774.1"/>
    <property type="molecule type" value="Genomic_DNA"/>
</dbReference>
<keyword evidence="8" id="KW-1185">Reference proteome</keyword>
<dbReference type="NCBIfam" id="NF038402">
    <property type="entry name" value="TroA_like"/>
    <property type="match status" value="1"/>
</dbReference>
<gene>
    <name evidence="5" type="ORF">AB6N35_05280</name>
    <name evidence="6" type="ORF">EDD19_103220</name>
</gene>
<dbReference type="InterPro" id="IPR002491">
    <property type="entry name" value="ABC_transptr_periplasmic_BD"/>
</dbReference>
<dbReference type="Pfam" id="PF01497">
    <property type="entry name" value="Peripla_BP_2"/>
    <property type="match status" value="1"/>
</dbReference>
<dbReference type="Proteomes" id="UP000295805">
    <property type="component" value="Unassembled WGS sequence"/>
</dbReference>
<comment type="similarity">
    <text evidence="1">Belongs to the bacterial solute-binding protein 8 family.</text>
</comment>
<name>A0A4R3ZY69_9ACTN</name>
<keyword evidence="2 3" id="KW-0732">Signal</keyword>
<reference evidence="8" key="2">
    <citation type="submission" date="2024-07" db="EMBL/GenBank/DDBJ databases">
        <title>Pseudomonas strain that inhibits Aeromonas fish pathogens.</title>
        <authorList>
            <person name="Wildschutte H."/>
        </authorList>
    </citation>
    <scope>NUCLEOTIDE SEQUENCE [LARGE SCALE GENOMIC DNA]</scope>
    <source>
        <strain evidence="8">n60</strain>
    </source>
</reference>
<dbReference type="InterPro" id="IPR050902">
    <property type="entry name" value="ABC_Transporter_SBP"/>
</dbReference>
<dbReference type="PROSITE" id="PS50983">
    <property type="entry name" value="FE_B12_PBP"/>
    <property type="match status" value="1"/>
</dbReference>
<evidence type="ECO:0000313" key="7">
    <source>
        <dbReference type="Proteomes" id="UP000295805"/>
    </source>
</evidence>
<evidence type="ECO:0000259" key="4">
    <source>
        <dbReference type="PROSITE" id="PS50983"/>
    </source>
</evidence>
<dbReference type="GeneID" id="89532072"/>
<dbReference type="RefSeq" id="WP_061917263.1">
    <property type="nucleotide sequence ID" value="NZ_CP143053.1"/>
</dbReference>
<proteinExistence type="inferred from homology"/>
<dbReference type="GO" id="GO:0071281">
    <property type="term" value="P:cellular response to iron ion"/>
    <property type="evidence" value="ECO:0007669"/>
    <property type="project" value="TreeGrafter"/>
</dbReference>
<evidence type="ECO:0000313" key="6">
    <source>
        <dbReference type="EMBL" id="TCW25872.1"/>
    </source>
</evidence>
<feature type="domain" description="Fe/B12 periplasmic-binding" evidence="4">
    <location>
        <begin position="47"/>
        <end position="297"/>
    </location>
</feature>
<dbReference type="Proteomes" id="UP001560293">
    <property type="component" value="Unassembled WGS sequence"/>
</dbReference>